<dbReference type="Proteomes" id="UP000007813">
    <property type="component" value="Unassembled WGS sequence"/>
</dbReference>
<keyword evidence="2" id="KW-0472">Membrane</keyword>
<proteinExistence type="predicted"/>
<evidence type="ECO:0000256" key="2">
    <source>
        <dbReference type="SAM" id="Phobius"/>
    </source>
</evidence>
<comment type="caution">
    <text evidence="3">The sequence shown here is derived from an EMBL/GenBank/DDBJ whole genome shotgun (WGS) entry which is preliminary data.</text>
</comment>
<dbReference type="NCBIfam" id="TIGR04213">
    <property type="entry name" value="PGF_pre_PGF"/>
    <property type="match status" value="1"/>
</dbReference>
<sequence>MGVDVTSRKLSTLAVATLLVLTTVVGTAPLNVAATGNTAGNVSVTGTIQTAGNDAVSDGFVHASTEQWEYVAQPSLGASGNFEFSAKQGETYGLGYYQYEESESGDVTFARDGIPDVYSLGSVDVDGETDLGTTTLPDAHLVTVSVVDERGTPVSGADVTTIHYANDGTVAGWMTDTNVDGQLQNYQNEQLGIEAAGNVELRVDPPVTIVSSDGAYEYVQKTYTRELTVTGERHVEIVVETRSIETDSESNDGVDGNTGGGSGGSAGQTDPTEITETDGVTHVSFEPEEKGALIRAPFENGVDAGNATIDRVAVAPTFDYGFELSIADNDSRPADSQALDGHTPIGSFDVETSLKDGEVDAATIKFTVDEELIPNVNAADVVLYRYHDGEWHVLDTEHKRGTTYLATTPGFSTFAIGLSENTDEATTESQDGTMNRTTETTATAEPTAEQPTESTEPPATTQTESPGFGVLVSLLSFVGFVFLARQR</sequence>
<keyword evidence="2" id="KW-0812">Transmembrane</keyword>
<gene>
    <name evidence="3" type="ORF">HSB1_35840</name>
</gene>
<evidence type="ECO:0000256" key="1">
    <source>
        <dbReference type="SAM" id="MobiDB-lite"/>
    </source>
</evidence>
<evidence type="ECO:0000313" key="3">
    <source>
        <dbReference type="EMBL" id="EJN58167.1"/>
    </source>
</evidence>
<dbReference type="OrthoDB" id="103676at2157"/>
<dbReference type="AlphaFoldDB" id="J3EUS1"/>
<feature type="compositionally biased region" description="Polar residues" evidence="1">
    <location>
        <begin position="427"/>
        <end position="436"/>
    </location>
</feature>
<feature type="region of interest" description="Disordered" evidence="1">
    <location>
        <begin position="420"/>
        <end position="465"/>
    </location>
</feature>
<dbReference type="eggNOG" id="arCOG02981">
    <property type="taxonomic scope" value="Archaea"/>
</dbReference>
<evidence type="ECO:0008006" key="5">
    <source>
        <dbReference type="Google" id="ProtNLM"/>
    </source>
</evidence>
<accession>J3EUS1</accession>
<keyword evidence="2" id="KW-1133">Transmembrane helix</keyword>
<protein>
    <recommendedName>
        <fullName evidence="5">PGF-pre-PGF domain-containing protein</fullName>
    </recommendedName>
</protein>
<feature type="compositionally biased region" description="Low complexity" evidence="1">
    <location>
        <begin position="437"/>
        <end position="465"/>
    </location>
</feature>
<organism evidence="3 4">
    <name type="scientific">Halogranum salarium B-1</name>
    <dbReference type="NCBI Taxonomy" id="1210908"/>
    <lineage>
        <taxon>Archaea</taxon>
        <taxon>Methanobacteriati</taxon>
        <taxon>Methanobacteriota</taxon>
        <taxon>Stenosarchaea group</taxon>
        <taxon>Halobacteria</taxon>
        <taxon>Halobacteriales</taxon>
        <taxon>Haloferacaceae</taxon>
    </lineage>
</organism>
<dbReference type="InterPro" id="IPR026453">
    <property type="entry name" value="PGF_pre_PGF"/>
</dbReference>
<name>J3EUS1_9EURY</name>
<reference evidence="3 4" key="1">
    <citation type="journal article" date="2012" name="J. Bacteriol.">
        <title>Draft Genome Sequence of the Extremely Halophilic Archaeon Halogranum salarium B-1T.</title>
        <authorList>
            <person name="Kim K.K."/>
            <person name="Lee K.C."/>
            <person name="Lee J.S."/>
        </authorList>
    </citation>
    <scope>NUCLEOTIDE SEQUENCE [LARGE SCALE GENOMIC DNA]</scope>
    <source>
        <strain evidence="3 4">B-1</strain>
    </source>
</reference>
<feature type="region of interest" description="Disordered" evidence="1">
    <location>
        <begin position="241"/>
        <end position="274"/>
    </location>
</feature>
<feature type="transmembrane region" description="Helical" evidence="2">
    <location>
        <begin position="467"/>
        <end position="484"/>
    </location>
</feature>
<evidence type="ECO:0000313" key="4">
    <source>
        <dbReference type="Proteomes" id="UP000007813"/>
    </source>
</evidence>
<dbReference type="eggNOG" id="arCOG03504">
    <property type="taxonomic scope" value="Archaea"/>
</dbReference>
<feature type="compositionally biased region" description="Gly residues" evidence="1">
    <location>
        <begin position="256"/>
        <end position="266"/>
    </location>
</feature>
<dbReference type="RefSeq" id="WP_009732973.1">
    <property type="nucleotide sequence ID" value="NZ_ALJD01000009.1"/>
</dbReference>
<dbReference type="EMBL" id="ALJD01000009">
    <property type="protein sequence ID" value="EJN58167.1"/>
    <property type="molecule type" value="Genomic_DNA"/>
</dbReference>